<feature type="compositionally biased region" description="Acidic residues" evidence="1">
    <location>
        <begin position="33"/>
        <end position="46"/>
    </location>
</feature>
<feature type="region of interest" description="Disordered" evidence="1">
    <location>
        <begin position="33"/>
        <end position="77"/>
    </location>
</feature>
<evidence type="ECO:0000313" key="2">
    <source>
        <dbReference type="EMBL" id="SEH17095.1"/>
    </source>
</evidence>
<dbReference type="AlphaFoldDB" id="A0A1H6G5E9"/>
<dbReference type="Proteomes" id="UP000199112">
    <property type="component" value="Unassembled WGS sequence"/>
</dbReference>
<dbReference type="RefSeq" id="WP_090507757.1">
    <property type="nucleotide sequence ID" value="NZ_FNWL01000003.1"/>
</dbReference>
<accession>A0A1H6G5E9</accession>
<keyword evidence="3" id="KW-1185">Reference proteome</keyword>
<dbReference type="OrthoDB" id="180994at2157"/>
<feature type="region of interest" description="Disordered" evidence="1">
    <location>
        <begin position="175"/>
        <end position="200"/>
    </location>
</feature>
<gene>
    <name evidence="2" type="ORF">SAMN04487967_2975</name>
</gene>
<name>A0A1H6G5E9_9EURY</name>
<organism evidence="2 3">
    <name type="scientific">Natronorubrum sediminis</name>
    <dbReference type="NCBI Taxonomy" id="640943"/>
    <lineage>
        <taxon>Archaea</taxon>
        <taxon>Methanobacteriati</taxon>
        <taxon>Methanobacteriota</taxon>
        <taxon>Stenosarchaea group</taxon>
        <taxon>Halobacteria</taxon>
        <taxon>Halobacteriales</taxon>
        <taxon>Natrialbaceae</taxon>
        <taxon>Natronorubrum</taxon>
    </lineage>
</organism>
<reference evidence="3" key="1">
    <citation type="submission" date="2016-10" db="EMBL/GenBank/DDBJ databases">
        <authorList>
            <person name="Varghese N."/>
            <person name="Submissions S."/>
        </authorList>
    </citation>
    <scope>NUCLEOTIDE SEQUENCE [LARGE SCALE GENOMIC DNA]</scope>
    <source>
        <strain evidence="3">CGMCC 1.8981</strain>
    </source>
</reference>
<evidence type="ECO:0000256" key="1">
    <source>
        <dbReference type="SAM" id="MobiDB-lite"/>
    </source>
</evidence>
<proteinExistence type="predicted"/>
<protein>
    <submittedName>
        <fullName evidence="2">Uncharacterized protein</fullName>
    </submittedName>
</protein>
<dbReference type="PROSITE" id="PS51257">
    <property type="entry name" value="PROKAR_LIPOPROTEIN"/>
    <property type="match status" value="1"/>
</dbReference>
<sequence length="200" mass="22206">MRTPRTRRSLLSSVLPVTAALAGCFDGQLARTDDDDAELVSPDEYDCGDRDRPDPEEPTPSETLERVSYPTTPESVSDDAETYALGFEQAYRQNAFLEEYGSEAHDVHFDLERNRLTEIEGNPDVESDAEMETDAVMVSIVYNHTTATSQGSNPTERGTRVTYYIDENVTIRARNQGIADEPEFEPDPRGETGTVVACSE</sequence>
<dbReference type="EMBL" id="FNWL01000003">
    <property type="protein sequence ID" value="SEH17095.1"/>
    <property type="molecule type" value="Genomic_DNA"/>
</dbReference>
<evidence type="ECO:0000313" key="3">
    <source>
        <dbReference type="Proteomes" id="UP000199112"/>
    </source>
</evidence>